<dbReference type="RefSeq" id="XP_060971438.1">
    <property type="nucleotide sequence ID" value="XM_061115455.1"/>
</dbReference>
<dbReference type="InterPro" id="IPR001810">
    <property type="entry name" value="F-box_dom"/>
</dbReference>
<dbReference type="PANTHER" id="PTHR39741:SF2">
    <property type="entry name" value="F-BOX DOMAIN-CONTAINING PROTEIN"/>
    <property type="match status" value="1"/>
</dbReference>
<proteinExistence type="predicted"/>
<dbReference type="Pfam" id="PF12937">
    <property type="entry name" value="F-box-like"/>
    <property type="match status" value="1"/>
</dbReference>
<dbReference type="Gene3D" id="1.20.1280.50">
    <property type="match status" value="1"/>
</dbReference>
<dbReference type="Gramene" id="evm.model.05.829.2.5bd9b139">
    <property type="protein sequence ID" value="cds.evm.model.05.829.2.5bd9b139"/>
    <property type="gene ID" value="evm.TU.05.829"/>
</dbReference>
<dbReference type="Proteomes" id="UP000596661">
    <property type="component" value="Chromosome 5"/>
</dbReference>
<accession>A0A803PS12</accession>
<feature type="domain" description="F-box" evidence="1">
    <location>
        <begin position="14"/>
        <end position="55"/>
    </location>
</feature>
<dbReference type="InterPro" id="IPR055336">
    <property type="entry name" value="At4g00755-like"/>
</dbReference>
<organism evidence="2 3">
    <name type="scientific">Cannabis sativa</name>
    <name type="common">Hemp</name>
    <name type="synonym">Marijuana</name>
    <dbReference type="NCBI Taxonomy" id="3483"/>
    <lineage>
        <taxon>Eukaryota</taxon>
        <taxon>Viridiplantae</taxon>
        <taxon>Streptophyta</taxon>
        <taxon>Embryophyta</taxon>
        <taxon>Tracheophyta</taxon>
        <taxon>Spermatophyta</taxon>
        <taxon>Magnoliopsida</taxon>
        <taxon>eudicotyledons</taxon>
        <taxon>Gunneridae</taxon>
        <taxon>Pentapetalae</taxon>
        <taxon>rosids</taxon>
        <taxon>fabids</taxon>
        <taxon>Rosales</taxon>
        <taxon>Cannabaceae</taxon>
        <taxon>Cannabis</taxon>
    </lineage>
</organism>
<dbReference type="OMA" id="GDNQFIW"/>
<dbReference type="SMART" id="SM00256">
    <property type="entry name" value="FBOX"/>
    <property type="match status" value="1"/>
</dbReference>
<dbReference type="AlphaFoldDB" id="A0A803PS12"/>
<dbReference type="SUPFAM" id="SSF81383">
    <property type="entry name" value="F-box domain"/>
    <property type="match status" value="1"/>
</dbReference>
<evidence type="ECO:0000313" key="2">
    <source>
        <dbReference type="EnsemblPlants" id="cds.evm.model.05.829.2.5bd9b139"/>
    </source>
</evidence>
<evidence type="ECO:0000313" key="3">
    <source>
        <dbReference type="Proteomes" id="UP000596661"/>
    </source>
</evidence>
<keyword evidence="3" id="KW-1185">Reference proteome</keyword>
<name>A0A803PS12_CANSA</name>
<dbReference type="RefSeq" id="XP_060971437.1">
    <property type="nucleotide sequence ID" value="XM_061115454.1"/>
</dbReference>
<dbReference type="Gramene" id="evm.model.05.829">
    <property type="protein sequence ID" value="cds.evm.model.05.829"/>
    <property type="gene ID" value="evm.TU.05.829"/>
</dbReference>
<dbReference type="InterPro" id="IPR036047">
    <property type="entry name" value="F-box-like_dom_sf"/>
</dbReference>
<dbReference type="GeneID" id="115716342"/>
<gene>
    <name evidence="2" type="primary">LOC115716342</name>
</gene>
<sequence length="317" mass="36272">MPKVDNSGDFIFWFAEEISMKILTNLDDPSDVVRVSSVSKLWRQFVIEHDICKQLCLKKFPEISGAVELNNLIEPVDIGLRNGTEFELLKRNHKIFSFLAKALSPVITNDCLSTAISASSTDNYPTESIVHTLQPGDRNQNVASYWSSSGQHEPSVPETLLYELVTKMCLVSEIHVQPFQAYFQHRYPIYSCKAVRFKMGHLRNLGESDTDFSDNESEDHTLLDDRFVWTYISPEFPMVQESFLQKFELPEPALCVGGYLLVELLGRVQKQEIDDLYYICIAHVQIVGRPLLPTFDVEMHEPSGKCLLKHYSETEIE</sequence>
<dbReference type="EnsemblPlants" id="evm.model.05.829.2.5bd9b139">
    <property type="protein sequence ID" value="cds.evm.model.05.829.2.5bd9b139"/>
    <property type="gene ID" value="evm.TU.05.829"/>
</dbReference>
<reference evidence="2 3" key="1">
    <citation type="submission" date="2018-11" db="EMBL/GenBank/DDBJ databases">
        <authorList>
            <person name="Grassa J C."/>
        </authorList>
    </citation>
    <scope>NUCLEOTIDE SEQUENCE [LARGE SCALE GENOMIC DNA]</scope>
</reference>
<dbReference type="EMBL" id="UZAU01000465">
    <property type="status" value="NOT_ANNOTATED_CDS"/>
    <property type="molecule type" value="Genomic_DNA"/>
</dbReference>
<reference evidence="2" key="2">
    <citation type="submission" date="2021-03" db="UniProtKB">
        <authorList>
            <consortium name="EnsemblPlants"/>
        </authorList>
    </citation>
    <scope>IDENTIFICATION</scope>
</reference>
<protein>
    <recommendedName>
        <fullName evidence="1">F-box domain-containing protein</fullName>
    </recommendedName>
</protein>
<accession>A0A803PS10</accession>
<dbReference type="RefSeq" id="XP_030500978.1">
    <property type="nucleotide sequence ID" value="XM_030645118.2"/>
</dbReference>
<evidence type="ECO:0000259" key="1">
    <source>
        <dbReference type="SMART" id="SM00256"/>
    </source>
</evidence>
<dbReference type="PANTHER" id="PTHR39741">
    <property type="entry name" value="F-BOX DOMAIN CONTAINING PROTEIN, EXPRESSED"/>
    <property type="match status" value="1"/>
</dbReference>
<dbReference type="EnsemblPlants" id="evm.model.05.829">
    <property type="protein sequence ID" value="cds.evm.model.05.829"/>
    <property type="gene ID" value="evm.TU.05.829"/>
</dbReference>
<dbReference type="KEGG" id="csav:115716342"/>